<accession>A0ABP7EJI8</accession>
<dbReference type="Proteomes" id="UP001500523">
    <property type="component" value="Unassembled WGS sequence"/>
</dbReference>
<dbReference type="EMBL" id="BAABBF010000008">
    <property type="protein sequence ID" value="GAA3720067.1"/>
    <property type="molecule type" value="Genomic_DNA"/>
</dbReference>
<proteinExistence type="predicted"/>
<feature type="compositionally biased region" description="Basic and acidic residues" evidence="1">
    <location>
        <begin position="63"/>
        <end position="81"/>
    </location>
</feature>
<organism evidence="2 3">
    <name type="scientific">Sphingomonas cynarae</name>
    <dbReference type="NCBI Taxonomy" id="930197"/>
    <lineage>
        <taxon>Bacteria</taxon>
        <taxon>Pseudomonadati</taxon>
        <taxon>Pseudomonadota</taxon>
        <taxon>Alphaproteobacteria</taxon>
        <taxon>Sphingomonadales</taxon>
        <taxon>Sphingomonadaceae</taxon>
        <taxon>Sphingomonas</taxon>
    </lineage>
</organism>
<keyword evidence="3" id="KW-1185">Reference proteome</keyword>
<gene>
    <name evidence="2" type="ORF">GCM10022268_30450</name>
</gene>
<sequence length="81" mass="8838">MHGVNGEQAHHKAAGEPDDRLRADQESKPAVDLARSKVEAEPRAQNQVLTPATKLKPPVSSPRAREKRAVSPNCRSHDTPI</sequence>
<evidence type="ECO:0000313" key="3">
    <source>
        <dbReference type="Proteomes" id="UP001500523"/>
    </source>
</evidence>
<comment type="caution">
    <text evidence="2">The sequence shown here is derived from an EMBL/GenBank/DDBJ whole genome shotgun (WGS) entry which is preliminary data.</text>
</comment>
<feature type="region of interest" description="Disordered" evidence="1">
    <location>
        <begin position="1"/>
        <end position="81"/>
    </location>
</feature>
<evidence type="ECO:0000313" key="2">
    <source>
        <dbReference type="EMBL" id="GAA3720067.1"/>
    </source>
</evidence>
<feature type="compositionally biased region" description="Basic and acidic residues" evidence="1">
    <location>
        <begin position="8"/>
        <end position="42"/>
    </location>
</feature>
<protein>
    <submittedName>
        <fullName evidence="2">Uncharacterized protein</fullName>
    </submittedName>
</protein>
<evidence type="ECO:0000256" key="1">
    <source>
        <dbReference type="SAM" id="MobiDB-lite"/>
    </source>
</evidence>
<reference evidence="3" key="1">
    <citation type="journal article" date="2019" name="Int. J. Syst. Evol. Microbiol.">
        <title>The Global Catalogue of Microorganisms (GCM) 10K type strain sequencing project: providing services to taxonomists for standard genome sequencing and annotation.</title>
        <authorList>
            <consortium name="The Broad Institute Genomics Platform"/>
            <consortium name="The Broad Institute Genome Sequencing Center for Infectious Disease"/>
            <person name="Wu L."/>
            <person name="Ma J."/>
        </authorList>
    </citation>
    <scope>NUCLEOTIDE SEQUENCE [LARGE SCALE GENOMIC DNA]</scope>
    <source>
        <strain evidence="3">JCM 17498</strain>
    </source>
</reference>
<name>A0ABP7EJI8_9SPHN</name>